<sequence>MPNLRNSHCHSPEPKDIYKPIDWEDTFTLPQPDLECTNPVFEVTHAPPRRGCAWYIKFKLGLAGRSRTNCTAHSFPVEIWGMIFAHACSDDGTTGHRLRLSCKKLSEIVKPYQWQSFVIGSSQEMCGFAAYLDANPDIFSERGRPIYHLYCSTVNSCFEYDGCAQQESLKKILEYAGPTLTTLTCDERVVYPNHKMLPSDPGERNHDYRISCEIFQALLPKLTELSLHTSGDFPRRVYGRDLGRFWPGSAVRINTNWPSLRFMHLSGAAFYHTIESWEKYEKHTSLKTLMQLNNGLTHFRVTFESAYEEDSMDHETRALAAIIAEFLRGKGDITKETAEEYHANIRSPFMIDAFPSSLTHLVVAPPAKPYPRYLKYYTSEKEYRDEEWYKSFEGERDAQKARTRQIAQICSGSQDRGLFHMLLPKDGCEYGQDEDIIKLSNHNAVSLYSIADRDRDVTYSRRDVYYDWLDRVGGGPGCWLVENGTKSTEGDGLLRRVIVALQNLIRAIRR</sequence>
<dbReference type="Proteomes" id="UP000294933">
    <property type="component" value="Unassembled WGS sequence"/>
</dbReference>
<keyword evidence="2" id="KW-1185">Reference proteome</keyword>
<evidence type="ECO:0000313" key="1">
    <source>
        <dbReference type="EMBL" id="TDL17041.1"/>
    </source>
</evidence>
<dbReference type="VEuPathDB" id="FungiDB:BD410DRAFT_886203"/>
<evidence type="ECO:0000313" key="2">
    <source>
        <dbReference type="Proteomes" id="UP000294933"/>
    </source>
</evidence>
<dbReference type="OrthoDB" id="2748701at2759"/>
<gene>
    <name evidence="1" type="ORF">BD410DRAFT_886203</name>
</gene>
<protein>
    <submittedName>
        <fullName evidence="1">Uncharacterized protein</fullName>
    </submittedName>
</protein>
<reference evidence="1 2" key="1">
    <citation type="submission" date="2018-06" db="EMBL/GenBank/DDBJ databases">
        <title>A transcriptomic atlas of mushroom development highlights an independent origin of complex multicellularity.</title>
        <authorList>
            <consortium name="DOE Joint Genome Institute"/>
            <person name="Krizsan K."/>
            <person name="Almasi E."/>
            <person name="Merenyi Z."/>
            <person name="Sahu N."/>
            <person name="Viragh M."/>
            <person name="Koszo T."/>
            <person name="Mondo S."/>
            <person name="Kiss B."/>
            <person name="Balint B."/>
            <person name="Kues U."/>
            <person name="Barry K."/>
            <person name="Hegedus J.C."/>
            <person name="Henrissat B."/>
            <person name="Johnson J."/>
            <person name="Lipzen A."/>
            <person name="Ohm R."/>
            <person name="Nagy I."/>
            <person name="Pangilinan J."/>
            <person name="Yan J."/>
            <person name="Xiong Y."/>
            <person name="Grigoriev I.V."/>
            <person name="Hibbett D.S."/>
            <person name="Nagy L.G."/>
        </authorList>
    </citation>
    <scope>NUCLEOTIDE SEQUENCE [LARGE SCALE GENOMIC DNA]</scope>
    <source>
        <strain evidence="1 2">SZMC22713</strain>
    </source>
</reference>
<dbReference type="AlphaFoldDB" id="A0A4Y7PPU0"/>
<accession>A0A4Y7PPU0</accession>
<proteinExistence type="predicted"/>
<organism evidence="1 2">
    <name type="scientific">Rickenella mellea</name>
    <dbReference type="NCBI Taxonomy" id="50990"/>
    <lineage>
        <taxon>Eukaryota</taxon>
        <taxon>Fungi</taxon>
        <taxon>Dikarya</taxon>
        <taxon>Basidiomycota</taxon>
        <taxon>Agaricomycotina</taxon>
        <taxon>Agaricomycetes</taxon>
        <taxon>Hymenochaetales</taxon>
        <taxon>Rickenellaceae</taxon>
        <taxon>Rickenella</taxon>
    </lineage>
</organism>
<dbReference type="EMBL" id="ML170229">
    <property type="protein sequence ID" value="TDL17041.1"/>
    <property type="molecule type" value="Genomic_DNA"/>
</dbReference>
<name>A0A4Y7PPU0_9AGAM</name>